<keyword evidence="3" id="KW-0547">Nucleotide-binding</keyword>
<dbReference type="GO" id="GO:0004386">
    <property type="term" value="F:helicase activity"/>
    <property type="evidence" value="ECO:0007669"/>
    <property type="project" value="UniProtKB-KW"/>
</dbReference>
<comment type="caution">
    <text evidence="3">The sequence shown here is derived from an EMBL/GenBank/DDBJ whole genome shotgun (WGS) entry which is preliminary data.</text>
</comment>
<dbReference type="PANTHER" id="PTHR14074:SF16">
    <property type="entry name" value="ANTIVIRAL INNATE IMMUNE RESPONSE RECEPTOR RIG-I"/>
    <property type="match status" value="1"/>
</dbReference>
<proteinExistence type="predicted"/>
<dbReference type="Proteomes" id="UP001370490">
    <property type="component" value="Unassembled WGS sequence"/>
</dbReference>
<keyword evidence="3" id="KW-0378">Hydrolase</keyword>
<keyword evidence="4" id="KW-1185">Reference proteome</keyword>
<dbReference type="GO" id="GO:0005737">
    <property type="term" value="C:cytoplasm"/>
    <property type="evidence" value="ECO:0007669"/>
    <property type="project" value="TreeGrafter"/>
</dbReference>
<dbReference type="InterPro" id="IPR051363">
    <property type="entry name" value="RLR_Helicase"/>
</dbReference>
<dbReference type="Pfam" id="PF00270">
    <property type="entry name" value="DEAD"/>
    <property type="match status" value="1"/>
</dbReference>
<reference evidence="3 4" key="1">
    <citation type="submission" date="2023-12" db="EMBL/GenBank/DDBJ databases">
        <title>A high-quality genome assembly for Dillenia turbinata (Dilleniales).</title>
        <authorList>
            <person name="Chanderbali A."/>
        </authorList>
    </citation>
    <scope>NUCLEOTIDE SEQUENCE [LARGE SCALE GENOMIC DNA]</scope>
    <source>
        <strain evidence="3">LSX21</strain>
        <tissue evidence="3">Leaf</tissue>
    </source>
</reference>
<dbReference type="InterPro" id="IPR011545">
    <property type="entry name" value="DEAD/DEAH_box_helicase_dom"/>
</dbReference>
<dbReference type="InterPro" id="IPR027417">
    <property type="entry name" value="P-loop_NTPase"/>
</dbReference>
<keyword evidence="3" id="KW-0347">Helicase</keyword>
<evidence type="ECO:0000256" key="1">
    <source>
        <dbReference type="SAM" id="MobiDB-lite"/>
    </source>
</evidence>
<dbReference type="EMBL" id="JBAMMX010000004">
    <property type="protein sequence ID" value="KAK6942248.1"/>
    <property type="molecule type" value="Genomic_DNA"/>
</dbReference>
<dbReference type="SUPFAM" id="SSF52540">
    <property type="entry name" value="P-loop containing nucleoside triphosphate hydrolases"/>
    <property type="match status" value="1"/>
</dbReference>
<feature type="domain" description="Helicase ATP-binding" evidence="2">
    <location>
        <begin position="54"/>
        <end position="178"/>
    </location>
</feature>
<protein>
    <submittedName>
        <fullName evidence="3">DEAD/DEAH box helicase domain</fullName>
    </submittedName>
</protein>
<dbReference type="PROSITE" id="PS51192">
    <property type="entry name" value="HELICASE_ATP_BIND_1"/>
    <property type="match status" value="1"/>
</dbReference>
<evidence type="ECO:0000313" key="4">
    <source>
        <dbReference type="Proteomes" id="UP001370490"/>
    </source>
</evidence>
<dbReference type="GO" id="GO:0005524">
    <property type="term" value="F:ATP binding"/>
    <property type="evidence" value="ECO:0007669"/>
    <property type="project" value="InterPro"/>
</dbReference>
<accession>A0AAN8VWK3</accession>
<sequence>MGDVALFSTASSSSSSSIVESFSSLSVADEEKDQGSNSPEKDPRRIARKYQLELCRKAMLENVIVYMETGCGKTHIAILLIYEMRHLIKKPQKNICVFLAPTVALVQQQAKVIEETVDLKVGTYCQSSKRLKTHEDWEKEIEQFEKNGKSMLQNGIAEMADGVCRSFTKRLLENVDFLLEKKQVAYK</sequence>
<evidence type="ECO:0000259" key="2">
    <source>
        <dbReference type="PROSITE" id="PS51192"/>
    </source>
</evidence>
<dbReference type="InterPro" id="IPR014001">
    <property type="entry name" value="Helicase_ATP-bd"/>
</dbReference>
<name>A0AAN8VWK3_9MAGN</name>
<dbReference type="Gene3D" id="3.40.50.300">
    <property type="entry name" value="P-loop containing nucleotide triphosphate hydrolases"/>
    <property type="match status" value="1"/>
</dbReference>
<feature type="region of interest" description="Disordered" evidence="1">
    <location>
        <begin position="24"/>
        <end position="43"/>
    </location>
</feature>
<keyword evidence="3" id="KW-0067">ATP-binding</keyword>
<organism evidence="3 4">
    <name type="scientific">Dillenia turbinata</name>
    <dbReference type="NCBI Taxonomy" id="194707"/>
    <lineage>
        <taxon>Eukaryota</taxon>
        <taxon>Viridiplantae</taxon>
        <taxon>Streptophyta</taxon>
        <taxon>Embryophyta</taxon>
        <taxon>Tracheophyta</taxon>
        <taxon>Spermatophyta</taxon>
        <taxon>Magnoliopsida</taxon>
        <taxon>eudicotyledons</taxon>
        <taxon>Gunneridae</taxon>
        <taxon>Pentapetalae</taxon>
        <taxon>Dilleniales</taxon>
        <taxon>Dilleniaceae</taxon>
        <taxon>Dillenia</taxon>
    </lineage>
</organism>
<evidence type="ECO:0000313" key="3">
    <source>
        <dbReference type="EMBL" id="KAK6942248.1"/>
    </source>
</evidence>
<dbReference type="AlphaFoldDB" id="A0AAN8VWK3"/>
<gene>
    <name evidence="3" type="ORF">RJ641_027625</name>
</gene>
<dbReference type="GO" id="GO:0003676">
    <property type="term" value="F:nucleic acid binding"/>
    <property type="evidence" value="ECO:0007669"/>
    <property type="project" value="InterPro"/>
</dbReference>
<dbReference type="PANTHER" id="PTHR14074">
    <property type="entry name" value="HELICASE WITH DEATH DOMAIN-RELATED"/>
    <property type="match status" value="1"/>
</dbReference>